<name>A0A816QI16_9BILA</name>
<dbReference type="GO" id="GO:0030154">
    <property type="term" value="P:cell differentiation"/>
    <property type="evidence" value="ECO:0007669"/>
    <property type="project" value="UniProtKB-KW"/>
</dbReference>
<evidence type="ECO:0000256" key="5">
    <source>
        <dbReference type="ARBA" id="ARBA00022490"/>
    </source>
</evidence>
<dbReference type="GO" id="GO:0005634">
    <property type="term" value="C:nucleus"/>
    <property type="evidence" value="ECO:0007669"/>
    <property type="project" value="UniProtKB-SubCell"/>
</dbReference>
<dbReference type="GO" id="GO:0045892">
    <property type="term" value="P:negative regulation of DNA-templated transcription"/>
    <property type="evidence" value="ECO:0007669"/>
    <property type="project" value="TreeGrafter"/>
</dbReference>
<keyword evidence="10" id="KW-0469">Meiosis</keyword>
<dbReference type="Proteomes" id="UP000676336">
    <property type="component" value="Unassembled WGS sequence"/>
</dbReference>
<evidence type="ECO:0000256" key="4">
    <source>
        <dbReference type="ARBA" id="ARBA00022473"/>
    </source>
</evidence>
<dbReference type="PANTHER" id="PTHR21358">
    <property type="entry name" value="PROTEIN MAELSTROM HOMOLOG"/>
    <property type="match status" value="1"/>
</dbReference>
<comment type="subcellular location">
    <subcellularLocation>
        <location evidence="2">Cytoplasm</location>
    </subcellularLocation>
    <subcellularLocation>
        <location evidence="1">Nucleus</location>
    </subcellularLocation>
</comment>
<keyword evidence="8" id="KW-0943">RNA-mediated gene silencing</keyword>
<dbReference type="EMBL" id="CAJNRE010007002">
    <property type="protein sequence ID" value="CAF2061413.1"/>
    <property type="molecule type" value="Genomic_DNA"/>
</dbReference>
<sequence>MPRPSRSPFFFFAREFQHRCERDRGQRISINEAIAACYDDWKALPVEAKQPYKTQYDEWRMQYRVNPAQACPPNQRGHENKQVKNDRILRQRDIPSADLKLHYDRFSLERIFLTNEYLPLDKSELLSMPIYIINFQIFCEIDVEDGGQFVPAEICILCYTLNEGVTMYEQRFIKPDKIPSGYMSSCLEHTNETHQIPLKDFCEATDNYKQIYHELKSFVQTTINDASNHSDDRSRRRYLRSSQPCVFFPSLEYEQTSKLLDWLQEKAEGNVCRRSVKQICFKVALEYEQTSKLLDWLQEKAEGKAPTKDTRLVNLSSIESLIMVLAELKKHHVSHDDIEKTFANAAYSFMIEERCPYHAQLGVNHCSVARCHAGAKLISAYLNQLFAPERPVSAKITTEDRSQNSFMSKRTQSNRTPTATHNEPVAKVDSSKDTNDSMASSYRPFDQRKQNDEITKLQQQNFHRLLSNAQSTDSSHNDHLSDYAIDSHSQISDNSNTERTRLNQRKLVLLKAIQSIDEQIEELNLNSDT</sequence>
<feature type="compositionally biased region" description="Polar residues" evidence="11">
    <location>
        <begin position="403"/>
        <end position="421"/>
    </location>
</feature>
<evidence type="ECO:0000256" key="1">
    <source>
        <dbReference type="ARBA" id="ARBA00004123"/>
    </source>
</evidence>
<evidence type="ECO:0000256" key="9">
    <source>
        <dbReference type="ARBA" id="ARBA00023242"/>
    </source>
</evidence>
<evidence type="ECO:0000313" key="15">
    <source>
        <dbReference type="EMBL" id="CAF3910604.1"/>
    </source>
</evidence>
<evidence type="ECO:0000313" key="16">
    <source>
        <dbReference type="Proteomes" id="UP000663824"/>
    </source>
</evidence>
<dbReference type="GO" id="GO:0007283">
    <property type="term" value="P:spermatogenesis"/>
    <property type="evidence" value="ECO:0007669"/>
    <property type="project" value="TreeGrafter"/>
</dbReference>
<evidence type="ECO:0000259" key="13">
    <source>
        <dbReference type="Pfam" id="PF13017"/>
    </source>
</evidence>
<comment type="caution">
    <text evidence="14">The sequence shown here is derived from an EMBL/GenBank/DDBJ whole genome shotgun (WGS) entry which is preliminary data.</text>
</comment>
<reference evidence="14" key="1">
    <citation type="submission" date="2021-02" db="EMBL/GenBank/DDBJ databases">
        <authorList>
            <person name="Nowell W R."/>
        </authorList>
    </citation>
    <scope>NUCLEOTIDE SEQUENCE</scope>
</reference>
<dbReference type="InterPro" id="IPR036910">
    <property type="entry name" value="HMG_box_dom_sf"/>
</dbReference>
<evidence type="ECO:0000259" key="12">
    <source>
        <dbReference type="Pfam" id="PF09011"/>
    </source>
</evidence>
<dbReference type="AlphaFoldDB" id="A0A816QI16"/>
<dbReference type="GO" id="GO:0043565">
    <property type="term" value="F:sequence-specific DNA binding"/>
    <property type="evidence" value="ECO:0007669"/>
    <property type="project" value="TreeGrafter"/>
</dbReference>
<dbReference type="Proteomes" id="UP000663824">
    <property type="component" value="Unassembled WGS sequence"/>
</dbReference>
<organism evidence="14 16">
    <name type="scientific">Rotaria magnacalcarata</name>
    <dbReference type="NCBI Taxonomy" id="392030"/>
    <lineage>
        <taxon>Eukaryota</taxon>
        <taxon>Metazoa</taxon>
        <taxon>Spiralia</taxon>
        <taxon>Gnathifera</taxon>
        <taxon>Rotifera</taxon>
        <taxon>Eurotatoria</taxon>
        <taxon>Bdelloidea</taxon>
        <taxon>Philodinida</taxon>
        <taxon>Philodinidae</taxon>
        <taxon>Rotaria</taxon>
    </lineage>
</organism>
<keyword evidence="7" id="KW-0238">DNA-binding</keyword>
<dbReference type="PANTHER" id="PTHR21358:SF4">
    <property type="entry name" value="PROTEIN MAELSTROM HOMOLOG"/>
    <property type="match status" value="1"/>
</dbReference>
<keyword evidence="5" id="KW-0963">Cytoplasm</keyword>
<evidence type="ECO:0000313" key="14">
    <source>
        <dbReference type="EMBL" id="CAF2061413.1"/>
    </source>
</evidence>
<keyword evidence="6" id="KW-0221">Differentiation</keyword>
<accession>A0A816QI16</accession>
<feature type="region of interest" description="Disordered" evidence="11">
    <location>
        <begin position="396"/>
        <end position="450"/>
    </location>
</feature>
<feature type="compositionally biased region" description="Basic and acidic residues" evidence="11">
    <location>
        <begin position="424"/>
        <end position="435"/>
    </location>
</feature>
<dbReference type="GO" id="GO:0007140">
    <property type="term" value="P:male meiotic nuclear division"/>
    <property type="evidence" value="ECO:0007669"/>
    <property type="project" value="TreeGrafter"/>
</dbReference>
<protein>
    <recommendedName>
        <fullName evidence="17">HMG box domain-containing protein</fullName>
    </recommendedName>
</protein>
<evidence type="ECO:0000256" key="7">
    <source>
        <dbReference type="ARBA" id="ARBA00023125"/>
    </source>
</evidence>
<evidence type="ECO:0000256" key="3">
    <source>
        <dbReference type="ARBA" id="ARBA00007057"/>
    </source>
</evidence>
<dbReference type="InterPro" id="IPR009071">
    <property type="entry name" value="HMG_box_dom"/>
</dbReference>
<evidence type="ECO:0008006" key="17">
    <source>
        <dbReference type="Google" id="ProtNLM"/>
    </source>
</evidence>
<dbReference type="InterPro" id="IPR024970">
    <property type="entry name" value="Maelstrom"/>
</dbReference>
<evidence type="ECO:0000256" key="6">
    <source>
        <dbReference type="ARBA" id="ARBA00022782"/>
    </source>
</evidence>
<keyword evidence="4" id="KW-0217">Developmental protein</keyword>
<dbReference type="GO" id="GO:0060964">
    <property type="term" value="P:regulation of miRNA-mediated gene silencing"/>
    <property type="evidence" value="ECO:0007669"/>
    <property type="project" value="InterPro"/>
</dbReference>
<keyword evidence="9" id="KW-0539">Nucleus</keyword>
<evidence type="ECO:0000256" key="8">
    <source>
        <dbReference type="ARBA" id="ARBA00023158"/>
    </source>
</evidence>
<comment type="similarity">
    <text evidence="3">Belongs to the maelstrom family.</text>
</comment>
<feature type="domain" description="Maelstrom" evidence="13">
    <location>
        <begin position="148"/>
        <end position="382"/>
    </location>
</feature>
<evidence type="ECO:0000256" key="2">
    <source>
        <dbReference type="ARBA" id="ARBA00004496"/>
    </source>
</evidence>
<feature type="domain" description="HMG box" evidence="12">
    <location>
        <begin position="2"/>
        <end position="65"/>
    </location>
</feature>
<dbReference type="Pfam" id="PF13017">
    <property type="entry name" value="Maelstrom"/>
    <property type="match status" value="1"/>
</dbReference>
<dbReference type="GO" id="GO:0043186">
    <property type="term" value="C:P granule"/>
    <property type="evidence" value="ECO:0007669"/>
    <property type="project" value="TreeGrafter"/>
</dbReference>
<evidence type="ECO:0000256" key="11">
    <source>
        <dbReference type="SAM" id="MobiDB-lite"/>
    </source>
</evidence>
<dbReference type="GO" id="GO:0034587">
    <property type="term" value="P:piRNA processing"/>
    <property type="evidence" value="ECO:0007669"/>
    <property type="project" value="TreeGrafter"/>
</dbReference>
<dbReference type="InterPro" id="IPR039259">
    <property type="entry name" value="Protein_maelstrom"/>
</dbReference>
<gene>
    <name evidence="14" type="ORF">MBJ925_LOCUS15001</name>
    <name evidence="15" type="ORF">SMN809_LOCUS7128</name>
</gene>
<dbReference type="Gene3D" id="1.10.30.10">
    <property type="entry name" value="High mobility group box domain"/>
    <property type="match status" value="1"/>
</dbReference>
<dbReference type="Pfam" id="PF09011">
    <property type="entry name" value="HMG_box_2"/>
    <property type="match status" value="1"/>
</dbReference>
<proteinExistence type="inferred from homology"/>
<evidence type="ECO:0000256" key="10">
    <source>
        <dbReference type="ARBA" id="ARBA00023254"/>
    </source>
</evidence>
<dbReference type="EMBL" id="CAJOBI010002020">
    <property type="protein sequence ID" value="CAF3910604.1"/>
    <property type="molecule type" value="Genomic_DNA"/>
</dbReference>
<dbReference type="SUPFAM" id="SSF47095">
    <property type="entry name" value="HMG-box"/>
    <property type="match status" value="1"/>
</dbReference>